<evidence type="ECO:0000256" key="8">
    <source>
        <dbReference type="SAM" id="SignalP"/>
    </source>
</evidence>
<comment type="subcellular location">
    <subcellularLocation>
        <location evidence="1">Cell outer membrane</location>
    </subcellularLocation>
</comment>
<evidence type="ECO:0000256" key="3">
    <source>
        <dbReference type="ARBA" id="ARBA00022448"/>
    </source>
</evidence>
<accession>A0A5C6LZR8</accession>
<keyword evidence="6" id="KW-0472">Membrane</keyword>
<gene>
    <name evidence="9" type="ORF">FEF09_03320</name>
</gene>
<keyword evidence="7" id="KW-0998">Cell outer membrane</keyword>
<proteinExistence type="inferred from homology"/>
<evidence type="ECO:0000313" key="10">
    <source>
        <dbReference type="Proteomes" id="UP000318815"/>
    </source>
</evidence>
<evidence type="ECO:0000256" key="7">
    <source>
        <dbReference type="ARBA" id="ARBA00023237"/>
    </source>
</evidence>
<dbReference type="RefSeq" id="WP_146303723.1">
    <property type="nucleotide sequence ID" value="NZ_VOHS01000002.1"/>
</dbReference>
<dbReference type="AlphaFoldDB" id="A0A5C6LZR8"/>
<keyword evidence="4" id="KW-1134">Transmembrane beta strand</keyword>
<evidence type="ECO:0000256" key="1">
    <source>
        <dbReference type="ARBA" id="ARBA00004442"/>
    </source>
</evidence>
<sequence>MIKTPILFTICGLLTFSVTRAQQTLSLQGVVLQAQQQSPSYYKARSSALNSLYAYRYYVAGRRPQLKLQATNASSFLGNIESIRQPDGTYAFSKSSYSYTFTSLAADQIVPFTGGQFSVATNLSRNDVFDPSSSVGYLSTPFSISYFQPTLLYNPYRWDSRIQPLLYEESKKQYIETLEKTGLQAAGYFFDALMAQQQELILQQNVANTDTLYKISKGRYELGKIAENELLQIELNLINARNNLEQASLSKEIAYRELTQFLTLPKGTNVLVALPDTIPFLQIPPDVAQKEAQDNRQAVLTFRRQRLEAEQQVAEARGNSGYQLNLSANFGQARQGSTLKNAYGGGNLQQTQLLSVGVSIPIMDWGRARNRVRQAKANQELIEIDIQQQERNFEQEIYLQTQQFNIQRKLLESGAKADTIAKQRYEITKQRYYIGKISITDLNLAQQEKDMANQNYINALRSFWTSYYTVRLLTLYDFEKSQKIRYEFKER</sequence>
<dbReference type="GO" id="GO:0015562">
    <property type="term" value="F:efflux transmembrane transporter activity"/>
    <property type="evidence" value="ECO:0007669"/>
    <property type="project" value="InterPro"/>
</dbReference>
<evidence type="ECO:0000256" key="2">
    <source>
        <dbReference type="ARBA" id="ARBA00007613"/>
    </source>
</evidence>
<name>A0A5C6LZR8_9BACT</name>
<evidence type="ECO:0000256" key="6">
    <source>
        <dbReference type="ARBA" id="ARBA00023136"/>
    </source>
</evidence>
<dbReference type="OrthoDB" id="940457at2"/>
<reference evidence="9 10" key="1">
    <citation type="submission" date="2019-08" db="EMBL/GenBank/DDBJ databases">
        <title>Whole genome sequencing of chitin degrading bacteria Chitinophaga pinensis YS16.</title>
        <authorList>
            <person name="Singh R.P."/>
            <person name="Manchanda G."/>
            <person name="Maurya I.K."/>
            <person name="Joshi N.K."/>
            <person name="Srivastava A.K."/>
        </authorList>
    </citation>
    <scope>NUCLEOTIDE SEQUENCE [LARGE SCALE GENOMIC DNA]</scope>
    <source>
        <strain evidence="9 10">YS-16</strain>
    </source>
</reference>
<keyword evidence="3" id="KW-0813">Transport</keyword>
<protein>
    <submittedName>
        <fullName evidence="9">TolC family protein</fullName>
    </submittedName>
</protein>
<dbReference type="InterPro" id="IPR051906">
    <property type="entry name" value="TolC-like"/>
</dbReference>
<evidence type="ECO:0000256" key="5">
    <source>
        <dbReference type="ARBA" id="ARBA00022692"/>
    </source>
</evidence>
<dbReference type="InterPro" id="IPR003423">
    <property type="entry name" value="OMP_efflux"/>
</dbReference>
<feature type="chain" id="PRO_5022869910" evidence="8">
    <location>
        <begin position="22"/>
        <end position="491"/>
    </location>
</feature>
<dbReference type="SUPFAM" id="SSF56954">
    <property type="entry name" value="Outer membrane efflux proteins (OEP)"/>
    <property type="match status" value="1"/>
</dbReference>
<keyword evidence="5" id="KW-0812">Transmembrane</keyword>
<comment type="caution">
    <text evidence="9">The sequence shown here is derived from an EMBL/GenBank/DDBJ whole genome shotgun (WGS) entry which is preliminary data.</text>
</comment>
<dbReference type="GO" id="GO:0015288">
    <property type="term" value="F:porin activity"/>
    <property type="evidence" value="ECO:0007669"/>
    <property type="project" value="TreeGrafter"/>
</dbReference>
<dbReference type="GO" id="GO:1990281">
    <property type="term" value="C:efflux pump complex"/>
    <property type="evidence" value="ECO:0007669"/>
    <property type="project" value="TreeGrafter"/>
</dbReference>
<organism evidence="9 10">
    <name type="scientific">Chitinophaga pinensis</name>
    <dbReference type="NCBI Taxonomy" id="79329"/>
    <lineage>
        <taxon>Bacteria</taxon>
        <taxon>Pseudomonadati</taxon>
        <taxon>Bacteroidota</taxon>
        <taxon>Chitinophagia</taxon>
        <taxon>Chitinophagales</taxon>
        <taxon>Chitinophagaceae</taxon>
        <taxon>Chitinophaga</taxon>
    </lineage>
</organism>
<dbReference type="PANTHER" id="PTHR30026:SF20">
    <property type="entry name" value="OUTER MEMBRANE PROTEIN TOLC"/>
    <property type="match status" value="1"/>
</dbReference>
<keyword evidence="10" id="KW-1185">Reference proteome</keyword>
<dbReference type="Proteomes" id="UP000318815">
    <property type="component" value="Unassembled WGS sequence"/>
</dbReference>
<feature type="signal peptide" evidence="8">
    <location>
        <begin position="1"/>
        <end position="21"/>
    </location>
</feature>
<evidence type="ECO:0000256" key="4">
    <source>
        <dbReference type="ARBA" id="ARBA00022452"/>
    </source>
</evidence>
<dbReference type="PANTHER" id="PTHR30026">
    <property type="entry name" value="OUTER MEMBRANE PROTEIN TOLC"/>
    <property type="match status" value="1"/>
</dbReference>
<dbReference type="Pfam" id="PF02321">
    <property type="entry name" value="OEP"/>
    <property type="match status" value="1"/>
</dbReference>
<keyword evidence="8" id="KW-0732">Signal</keyword>
<dbReference type="GO" id="GO:0009279">
    <property type="term" value="C:cell outer membrane"/>
    <property type="evidence" value="ECO:0007669"/>
    <property type="project" value="UniProtKB-SubCell"/>
</dbReference>
<dbReference type="EMBL" id="VOHS01000002">
    <property type="protein sequence ID" value="TWW02187.1"/>
    <property type="molecule type" value="Genomic_DNA"/>
</dbReference>
<comment type="similarity">
    <text evidence="2">Belongs to the outer membrane factor (OMF) (TC 1.B.17) family.</text>
</comment>
<evidence type="ECO:0000313" key="9">
    <source>
        <dbReference type="EMBL" id="TWW02187.1"/>
    </source>
</evidence>
<dbReference type="Gene3D" id="1.20.1600.10">
    <property type="entry name" value="Outer membrane efflux proteins (OEP)"/>
    <property type="match status" value="1"/>
</dbReference>